<dbReference type="OrthoDB" id="10039049at2759"/>
<keyword evidence="5" id="KW-0256">Endoplasmic reticulum</keyword>
<evidence type="ECO:0000313" key="11">
    <source>
        <dbReference type="EMBL" id="KAG8222236.1"/>
    </source>
</evidence>
<protein>
    <recommendedName>
        <fullName evidence="13">O-acyltransferase</fullName>
    </recommendedName>
</protein>
<dbReference type="Pfam" id="PF03062">
    <property type="entry name" value="MBOAT"/>
    <property type="match status" value="1"/>
</dbReference>
<dbReference type="InterPro" id="IPR004299">
    <property type="entry name" value="MBOAT_fam"/>
</dbReference>
<feature type="transmembrane region" description="Helical" evidence="10">
    <location>
        <begin position="232"/>
        <end position="259"/>
    </location>
</feature>
<comment type="subcellular location">
    <subcellularLocation>
        <location evidence="1">Endoplasmic reticulum membrane</location>
        <topology evidence="1">Multi-pass membrane protein</topology>
    </subcellularLocation>
</comment>
<evidence type="ECO:0008006" key="13">
    <source>
        <dbReference type="Google" id="ProtNLM"/>
    </source>
</evidence>
<name>A0A8K0JTP3_LADFU</name>
<evidence type="ECO:0000313" key="12">
    <source>
        <dbReference type="Proteomes" id="UP000792457"/>
    </source>
</evidence>
<dbReference type="InterPro" id="IPR014371">
    <property type="entry name" value="Oat_ACAT_DAG_ARE"/>
</dbReference>
<evidence type="ECO:0000256" key="1">
    <source>
        <dbReference type="ARBA" id="ARBA00004477"/>
    </source>
</evidence>
<evidence type="ECO:0000256" key="5">
    <source>
        <dbReference type="ARBA" id="ARBA00022824"/>
    </source>
</evidence>
<sequence>MTELYEINHIKTIYNIFTTSFILLFINIVINDLLTHHTLKLNFDMILWNIDGLEYMVLLWVLMFIPSFIPYICFRLWARTRKNFSSSNWCLQLWDYFWIGIYLVFQGAFLVFPPIFILRNSFPPVASGVLIEEQLRMMMKIHAFIRSNFSNVVSVKSEEKQCSGCPPINKYVYFHFAPTLVYRDEYPRTDKIRWKIVVWHFCEVLGILFYVFCTNEQFLFSHLRPFWDEKVTSVRVLALFFCLLFPSLILLIFGFYLFFHSWMNAFAELLRFGDRMFYQDWWTTTSFQAYYRSWNVVVHDWIFEYMYSDMTNAFSSSFNNNKTTQTTKCRFLSRVLSFFVSAIFHEYVIIVSMRFCYPVLLILFGGVGVALFYVPKKNGATGNIYMWLCISIGTSMLMTAYCVEYFARRHCSPY</sequence>
<dbReference type="Proteomes" id="UP000792457">
    <property type="component" value="Unassembled WGS sequence"/>
</dbReference>
<gene>
    <name evidence="11" type="ORF">J437_LFUL001434</name>
</gene>
<keyword evidence="8" id="KW-0012">Acyltransferase</keyword>
<evidence type="ECO:0000256" key="3">
    <source>
        <dbReference type="ARBA" id="ARBA00022679"/>
    </source>
</evidence>
<keyword evidence="7 10" id="KW-0472">Membrane</keyword>
<evidence type="ECO:0000256" key="6">
    <source>
        <dbReference type="ARBA" id="ARBA00022989"/>
    </source>
</evidence>
<evidence type="ECO:0000256" key="2">
    <source>
        <dbReference type="ARBA" id="ARBA00009010"/>
    </source>
</evidence>
<feature type="transmembrane region" description="Helical" evidence="10">
    <location>
        <begin position="12"/>
        <end position="34"/>
    </location>
</feature>
<evidence type="ECO:0000256" key="10">
    <source>
        <dbReference type="SAM" id="Phobius"/>
    </source>
</evidence>
<dbReference type="PIRSF" id="PIRSF000439">
    <property type="entry name" value="Oat_ACAT_DAG_ARE"/>
    <property type="match status" value="1"/>
</dbReference>
<evidence type="ECO:0000256" key="9">
    <source>
        <dbReference type="PIRSR" id="PIRSR000439-1"/>
    </source>
</evidence>
<evidence type="ECO:0000256" key="8">
    <source>
        <dbReference type="ARBA" id="ARBA00023315"/>
    </source>
</evidence>
<feature type="non-terminal residue" evidence="11">
    <location>
        <position position="1"/>
    </location>
</feature>
<reference evidence="11" key="1">
    <citation type="submission" date="2013-04" db="EMBL/GenBank/DDBJ databases">
        <authorList>
            <person name="Qu J."/>
            <person name="Murali S.C."/>
            <person name="Bandaranaike D."/>
            <person name="Bellair M."/>
            <person name="Blankenburg K."/>
            <person name="Chao H."/>
            <person name="Dinh H."/>
            <person name="Doddapaneni H."/>
            <person name="Downs B."/>
            <person name="Dugan-Rocha S."/>
            <person name="Elkadiri S."/>
            <person name="Gnanaolivu R.D."/>
            <person name="Hernandez B."/>
            <person name="Javaid M."/>
            <person name="Jayaseelan J.C."/>
            <person name="Lee S."/>
            <person name="Li M."/>
            <person name="Ming W."/>
            <person name="Munidasa M."/>
            <person name="Muniz J."/>
            <person name="Nguyen L."/>
            <person name="Ongeri F."/>
            <person name="Osuji N."/>
            <person name="Pu L.-L."/>
            <person name="Puazo M."/>
            <person name="Qu C."/>
            <person name="Quiroz J."/>
            <person name="Raj R."/>
            <person name="Weissenberger G."/>
            <person name="Xin Y."/>
            <person name="Zou X."/>
            <person name="Han Y."/>
            <person name="Richards S."/>
            <person name="Worley K."/>
            <person name="Muzny D."/>
            <person name="Gibbs R."/>
        </authorList>
    </citation>
    <scope>NUCLEOTIDE SEQUENCE</scope>
    <source>
        <strain evidence="11">Sampled in the wild</strain>
    </source>
</reference>
<keyword evidence="4 10" id="KW-0812">Transmembrane</keyword>
<proteinExistence type="inferred from homology"/>
<feature type="transmembrane region" description="Helical" evidence="10">
    <location>
        <begin position="331"/>
        <end position="351"/>
    </location>
</feature>
<keyword evidence="12" id="KW-1185">Reference proteome</keyword>
<comment type="similarity">
    <text evidence="2">Belongs to the membrane-bound acyltransferase family. Sterol o-acyltransferase subfamily.</text>
</comment>
<accession>A0A8K0JTP3</accession>
<evidence type="ECO:0000256" key="7">
    <source>
        <dbReference type="ARBA" id="ARBA00023136"/>
    </source>
</evidence>
<dbReference type="GO" id="GO:0008374">
    <property type="term" value="F:O-acyltransferase activity"/>
    <property type="evidence" value="ECO:0007669"/>
    <property type="project" value="InterPro"/>
</dbReference>
<feature type="transmembrane region" description="Helical" evidence="10">
    <location>
        <begin position="386"/>
        <end position="407"/>
    </location>
</feature>
<feature type="transmembrane region" description="Helical" evidence="10">
    <location>
        <begin position="357"/>
        <end position="374"/>
    </location>
</feature>
<dbReference type="AlphaFoldDB" id="A0A8K0JTP3"/>
<feature type="transmembrane region" description="Helical" evidence="10">
    <location>
        <begin position="55"/>
        <end position="77"/>
    </location>
</feature>
<evidence type="ECO:0000256" key="4">
    <source>
        <dbReference type="ARBA" id="ARBA00022692"/>
    </source>
</evidence>
<feature type="active site" evidence="9">
    <location>
        <position position="345"/>
    </location>
</feature>
<dbReference type="GO" id="GO:0008203">
    <property type="term" value="P:cholesterol metabolic process"/>
    <property type="evidence" value="ECO:0007669"/>
    <property type="project" value="TreeGrafter"/>
</dbReference>
<dbReference type="PANTHER" id="PTHR10408">
    <property type="entry name" value="STEROL O-ACYLTRANSFERASE"/>
    <property type="match status" value="1"/>
</dbReference>
<keyword evidence="6 10" id="KW-1133">Transmembrane helix</keyword>
<comment type="caution">
    <text evidence="11">The sequence shown here is derived from an EMBL/GenBank/DDBJ whole genome shotgun (WGS) entry which is preliminary data.</text>
</comment>
<feature type="transmembrane region" description="Helical" evidence="10">
    <location>
        <begin position="97"/>
        <end position="118"/>
    </location>
</feature>
<feature type="transmembrane region" description="Helical" evidence="10">
    <location>
        <begin position="192"/>
        <end position="212"/>
    </location>
</feature>
<keyword evidence="3" id="KW-0808">Transferase</keyword>
<dbReference type="PANTHER" id="PTHR10408:SF8">
    <property type="entry name" value="O-ACYLTRANSFERASE"/>
    <property type="match status" value="1"/>
</dbReference>
<reference evidence="11" key="2">
    <citation type="submission" date="2017-10" db="EMBL/GenBank/DDBJ databases">
        <title>Ladona fulva Genome sequencing and assembly.</title>
        <authorList>
            <person name="Murali S."/>
            <person name="Richards S."/>
            <person name="Bandaranaike D."/>
            <person name="Bellair M."/>
            <person name="Blankenburg K."/>
            <person name="Chao H."/>
            <person name="Dinh H."/>
            <person name="Doddapaneni H."/>
            <person name="Dugan-Rocha S."/>
            <person name="Elkadiri S."/>
            <person name="Gnanaolivu R."/>
            <person name="Hernandez B."/>
            <person name="Skinner E."/>
            <person name="Javaid M."/>
            <person name="Lee S."/>
            <person name="Li M."/>
            <person name="Ming W."/>
            <person name="Munidasa M."/>
            <person name="Muniz J."/>
            <person name="Nguyen L."/>
            <person name="Hughes D."/>
            <person name="Osuji N."/>
            <person name="Pu L.-L."/>
            <person name="Puazo M."/>
            <person name="Qu C."/>
            <person name="Quiroz J."/>
            <person name="Raj R."/>
            <person name="Weissenberger G."/>
            <person name="Xin Y."/>
            <person name="Zou X."/>
            <person name="Han Y."/>
            <person name="Worley K."/>
            <person name="Muzny D."/>
            <person name="Gibbs R."/>
        </authorList>
    </citation>
    <scope>NUCLEOTIDE SEQUENCE</scope>
    <source>
        <strain evidence="11">Sampled in the wild</strain>
    </source>
</reference>
<dbReference type="EMBL" id="KZ308127">
    <property type="protein sequence ID" value="KAG8222236.1"/>
    <property type="molecule type" value="Genomic_DNA"/>
</dbReference>
<organism evidence="11 12">
    <name type="scientific">Ladona fulva</name>
    <name type="common">Scarce chaser dragonfly</name>
    <name type="synonym">Libellula fulva</name>
    <dbReference type="NCBI Taxonomy" id="123851"/>
    <lineage>
        <taxon>Eukaryota</taxon>
        <taxon>Metazoa</taxon>
        <taxon>Ecdysozoa</taxon>
        <taxon>Arthropoda</taxon>
        <taxon>Hexapoda</taxon>
        <taxon>Insecta</taxon>
        <taxon>Pterygota</taxon>
        <taxon>Palaeoptera</taxon>
        <taxon>Odonata</taxon>
        <taxon>Epiprocta</taxon>
        <taxon>Anisoptera</taxon>
        <taxon>Libelluloidea</taxon>
        <taxon>Libellulidae</taxon>
        <taxon>Ladona</taxon>
    </lineage>
</organism>
<dbReference type="GO" id="GO:0005789">
    <property type="term" value="C:endoplasmic reticulum membrane"/>
    <property type="evidence" value="ECO:0007669"/>
    <property type="project" value="UniProtKB-SubCell"/>
</dbReference>